<feature type="region of interest" description="Disordered" evidence="1">
    <location>
        <begin position="96"/>
        <end position="118"/>
    </location>
</feature>
<dbReference type="AlphaFoldDB" id="A0A517LKR8"/>
<reference evidence="2 3" key="1">
    <citation type="submission" date="2019-07" db="EMBL/GenBank/DDBJ databases">
        <title>Finished genome of Venturia effusa.</title>
        <authorList>
            <person name="Young C.A."/>
            <person name="Cox M.P."/>
            <person name="Ganley A.R.D."/>
            <person name="David W.J."/>
        </authorList>
    </citation>
    <scope>NUCLEOTIDE SEQUENCE [LARGE SCALE GENOMIC DNA]</scope>
    <source>
        <strain evidence="3">albino</strain>
    </source>
</reference>
<name>A0A517LKR8_9PEZI</name>
<dbReference type="STRING" id="50376.A0A517LKR8"/>
<proteinExistence type="predicted"/>
<gene>
    <name evidence="2" type="ORF">FKW77_000224</name>
</gene>
<dbReference type="Proteomes" id="UP000316270">
    <property type="component" value="Chromosome 15"/>
</dbReference>
<dbReference type="OrthoDB" id="10626233at2759"/>
<evidence type="ECO:0000313" key="3">
    <source>
        <dbReference type="Proteomes" id="UP000316270"/>
    </source>
</evidence>
<accession>A0A517LKR8</accession>
<evidence type="ECO:0000313" key="2">
    <source>
        <dbReference type="EMBL" id="QDS76231.1"/>
    </source>
</evidence>
<evidence type="ECO:0000256" key="1">
    <source>
        <dbReference type="SAM" id="MobiDB-lite"/>
    </source>
</evidence>
<dbReference type="EMBL" id="CP042199">
    <property type="protein sequence ID" value="QDS76231.1"/>
    <property type="molecule type" value="Genomic_DNA"/>
</dbReference>
<protein>
    <submittedName>
        <fullName evidence="2">Uncharacterized protein</fullName>
    </submittedName>
</protein>
<feature type="compositionally biased region" description="Polar residues" evidence="1">
    <location>
        <begin position="10"/>
        <end position="23"/>
    </location>
</feature>
<organism evidence="2 3">
    <name type="scientific">Venturia effusa</name>
    <dbReference type="NCBI Taxonomy" id="50376"/>
    <lineage>
        <taxon>Eukaryota</taxon>
        <taxon>Fungi</taxon>
        <taxon>Dikarya</taxon>
        <taxon>Ascomycota</taxon>
        <taxon>Pezizomycotina</taxon>
        <taxon>Dothideomycetes</taxon>
        <taxon>Pleosporomycetidae</taxon>
        <taxon>Venturiales</taxon>
        <taxon>Venturiaceae</taxon>
        <taxon>Venturia</taxon>
    </lineage>
</organism>
<sequence length="196" mass="21068">MAGRGAPAVTQASTRLQSRSQAQPIKLKLTAEEKPRARRTADQPLYMGNTVLEGETRPRALRPTSDGLATSLAQWNMVPAVTKVTKLEATAPTVFRERPKKPPVRSRPTAAPPANIGRPVATTTVAPVDSVPASTASFLNLKPVGTIDVRSAGKAESSFYVSHFMAEAALEMLKNNAINAEDVQKDQEIWRIDGGI</sequence>
<feature type="region of interest" description="Disordered" evidence="1">
    <location>
        <begin position="1"/>
        <end position="26"/>
    </location>
</feature>
<keyword evidence="3" id="KW-1185">Reference proteome</keyword>